<evidence type="ECO:0000313" key="1">
    <source>
        <dbReference type="EMBL" id="MCJ2541385.1"/>
    </source>
</evidence>
<dbReference type="EMBL" id="JAFIRA010000001">
    <property type="protein sequence ID" value="MCJ2541385.1"/>
    <property type="molecule type" value="Genomic_DNA"/>
</dbReference>
<sequence length="108" mass="12646">MNIRWRRLATPTAPCHCATCGQRFPGKRRVPHLFSDAQLDLGPLCPQCFAASPVQLRERMRRYAYLIHLNRLRHPGSPDHARHLEQLACERSIRYPGPLGWLRHWQKT</sequence>
<accession>A0ABT0C6H5</accession>
<proteinExistence type="predicted"/>
<comment type="caution">
    <text evidence="1">The sequence shown here is derived from an EMBL/GenBank/DDBJ whole genome shotgun (WGS) entry which is preliminary data.</text>
</comment>
<protein>
    <submittedName>
        <fullName evidence="1">Uncharacterized protein</fullName>
    </submittedName>
</protein>
<dbReference type="RefSeq" id="WP_244348385.1">
    <property type="nucleotide sequence ID" value="NZ_JAFIRA010000001.1"/>
</dbReference>
<name>A0ABT0C6H5_THEVL</name>
<keyword evidence="2" id="KW-1185">Reference proteome</keyword>
<organism evidence="1 2">
    <name type="scientific">Thermostichus vulcanus str. 'Rupite'</name>
    <dbReference type="NCBI Taxonomy" id="2813851"/>
    <lineage>
        <taxon>Bacteria</taxon>
        <taxon>Bacillati</taxon>
        <taxon>Cyanobacteriota</taxon>
        <taxon>Cyanophyceae</taxon>
        <taxon>Thermostichales</taxon>
        <taxon>Thermostichaceae</taxon>
        <taxon>Thermostichus</taxon>
    </lineage>
</organism>
<gene>
    <name evidence="1" type="ORF">JX360_00440</name>
</gene>
<reference evidence="1" key="1">
    <citation type="submission" date="2021-02" db="EMBL/GenBank/DDBJ databases">
        <title>The CRISPR/cas machinery reduction and long-range gene transfer in the hot spring cyanobacterium Synechococcus.</title>
        <authorList>
            <person name="Dvorak P."/>
            <person name="Jahodarova E."/>
            <person name="Hasler P."/>
            <person name="Poulickova A."/>
        </authorList>
    </citation>
    <scope>NUCLEOTIDE SEQUENCE</scope>
    <source>
        <strain evidence="1">Rupite</strain>
    </source>
</reference>
<evidence type="ECO:0000313" key="2">
    <source>
        <dbReference type="Proteomes" id="UP000830835"/>
    </source>
</evidence>
<dbReference type="Proteomes" id="UP000830835">
    <property type="component" value="Unassembled WGS sequence"/>
</dbReference>